<dbReference type="Proteomes" id="UP000663671">
    <property type="component" value="Chromosome 3"/>
</dbReference>
<reference evidence="1" key="1">
    <citation type="submission" date="2021-01" db="EMBL/GenBank/DDBJ databases">
        <title>Chromosome-level genome assembly of a human fungal pathogen reveals clustering of transcriptionally co-regulated genes.</title>
        <authorList>
            <person name="Voorhies M."/>
            <person name="Cohen S."/>
            <person name="Shea T.P."/>
            <person name="Petrus S."/>
            <person name="Munoz J.F."/>
            <person name="Poplawski S."/>
            <person name="Goldman W.E."/>
            <person name="Michael T."/>
            <person name="Cuomo C.A."/>
            <person name="Sil A."/>
            <person name="Beyhan S."/>
        </authorList>
    </citation>
    <scope>NUCLEOTIDE SEQUENCE</scope>
    <source>
        <strain evidence="1">WU24</strain>
    </source>
</reference>
<proteinExistence type="predicted"/>
<protein>
    <submittedName>
        <fullName evidence="1">Uncharacterized protein</fullName>
    </submittedName>
</protein>
<evidence type="ECO:0000313" key="2">
    <source>
        <dbReference type="Proteomes" id="UP000663671"/>
    </source>
</evidence>
<dbReference type="OrthoDB" id="10606458at2759"/>
<organism evidence="1 2">
    <name type="scientific">Ajellomyces capsulatus</name>
    <name type="common">Darling's disease fungus</name>
    <name type="synonym">Histoplasma capsulatum</name>
    <dbReference type="NCBI Taxonomy" id="5037"/>
    <lineage>
        <taxon>Eukaryota</taxon>
        <taxon>Fungi</taxon>
        <taxon>Dikarya</taxon>
        <taxon>Ascomycota</taxon>
        <taxon>Pezizomycotina</taxon>
        <taxon>Eurotiomycetes</taxon>
        <taxon>Eurotiomycetidae</taxon>
        <taxon>Onygenales</taxon>
        <taxon>Ajellomycetaceae</taxon>
        <taxon>Histoplasma</taxon>
    </lineage>
</organism>
<dbReference type="VEuPathDB" id="FungiDB:I7I51_05966"/>
<evidence type="ECO:0000313" key="1">
    <source>
        <dbReference type="EMBL" id="QSS65125.1"/>
    </source>
</evidence>
<accession>A0A8A1MGV9</accession>
<dbReference type="EMBL" id="CP069115">
    <property type="protein sequence ID" value="QSS65125.1"/>
    <property type="molecule type" value="Genomic_DNA"/>
</dbReference>
<name>A0A8A1MGV9_AJECA</name>
<gene>
    <name evidence="1" type="ORF">I7I51_05966</name>
</gene>
<dbReference type="AlphaFoldDB" id="A0A8A1MGV9"/>
<sequence>MFIQEVILTGNFKGESALESIKSCCIQHTSSFPAHNLSQCHSRQQSSSVYNDDGRLGRSDMPVKLGYDVIPSERSSNLQRYPTPTTIGVNGGLGIATDPGLHQVRAHVVDSCRGGIIGLWVMAWYMQRLAAEMQETVRIRVIAALPLFTQSQHFVPHQSSRVPCVKGKLVSFVVASSTSKRHTGTLGDQHAKGPPLVERHEGGMRAKIDSCVRVLVVDDRCPDDKSQI</sequence>